<organism evidence="1 2">
    <name type="scientific">Paenibacillus pabuli</name>
    <dbReference type="NCBI Taxonomy" id="1472"/>
    <lineage>
        <taxon>Bacteria</taxon>
        <taxon>Bacillati</taxon>
        <taxon>Bacillota</taxon>
        <taxon>Bacilli</taxon>
        <taxon>Bacillales</taxon>
        <taxon>Paenibacillaceae</taxon>
        <taxon>Paenibacillus</taxon>
    </lineage>
</organism>
<comment type="caution">
    <text evidence="1">The sequence shown here is derived from an EMBL/GenBank/DDBJ whole genome shotgun (WGS) entry which is preliminary data.</text>
</comment>
<dbReference type="SUPFAM" id="SSF46689">
    <property type="entry name" value="Homeodomain-like"/>
    <property type="match status" value="1"/>
</dbReference>
<evidence type="ECO:0008006" key="3">
    <source>
        <dbReference type="Google" id="ProtNLM"/>
    </source>
</evidence>
<proteinExistence type="predicted"/>
<dbReference type="InterPro" id="IPR009057">
    <property type="entry name" value="Homeodomain-like_sf"/>
</dbReference>
<evidence type="ECO:0000313" key="2">
    <source>
        <dbReference type="Proteomes" id="UP000248827"/>
    </source>
</evidence>
<sequence>MATRVSYPVELKMKAIEMRLAEIPVKEVMDQLGIRNKTQIETWMRWYRKGELNRLEQPVGKQYSYGRGPEHTTELEKVKAENRFLKQQLDLLKKYKELEKRWKQKSLSLGSSPFVKK</sequence>
<gene>
    <name evidence="1" type="ORF">DET54_1143</name>
</gene>
<reference evidence="1 2" key="1">
    <citation type="submission" date="2018-06" db="EMBL/GenBank/DDBJ databases">
        <title>Freshwater and sediment microbial communities from various areas in North America, analyzing microbe dynamics in response to fracking.</title>
        <authorList>
            <person name="Lamendella R."/>
        </authorList>
    </citation>
    <scope>NUCLEOTIDE SEQUENCE [LARGE SCALE GENOMIC DNA]</scope>
    <source>
        <strain evidence="1 2">NG-13</strain>
    </source>
</reference>
<protein>
    <recommendedName>
        <fullName evidence="3">Transposase</fullName>
    </recommendedName>
</protein>
<keyword evidence="2" id="KW-1185">Reference proteome</keyword>
<dbReference type="Proteomes" id="UP000248827">
    <property type="component" value="Unassembled WGS sequence"/>
</dbReference>
<evidence type="ECO:0000313" key="1">
    <source>
        <dbReference type="EMBL" id="RAI89535.1"/>
    </source>
</evidence>
<dbReference type="EMBL" id="QLLI01000014">
    <property type="protein sequence ID" value="RAI89535.1"/>
    <property type="molecule type" value="Genomic_DNA"/>
</dbReference>
<accession>A0ABX9BEQ1</accession>
<name>A0ABX9BEQ1_9BACL</name>